<gene>
    <name evidence="3" type="ORF">MIMGU_mgv1a004084mg</name>
</gene>
<feature type="transmembrane region" description="Helical" evidence="2">
    <location>
        <begin position="515"/>
        <end position="539"/>
    </location>
</feature>
<sequence>MVAVFNKELLSWYLITVKLNQAVESGIQNAQTPTASTSRSIDLPESSSAREIQPSNTDTLQIPIKEDESAQEPDAGQVKPVESEWVISIKDKLQQADQEDGAGSWAKVSIYRIPQCLREGDDNKAYIPQTVSLGPYHHGRKRLRNMDRHKWRALHHILKRTNQKIELYLDAVKELEDRARACYEGQVHHNSNEFVEMMVLDACFVLELLRGAAGGFTHLGYSRNDPIFAMRGSMHSIQRDMIMLENQIPLFILERLFAIQAGGPSDQVGWPAGSQTGVVARLALRFFDPLMPTDEPLSKSDRSKLESSIGTTFDPLTEQGGLHCLEVFRRSLLAIRAGPKPTPRVWIKKWSHTNRVADKRRQQLIHCVTELKDSGIKFKRRRTDRIWDIKFKNGILKIPRLLIHDGTKSLFLNLIAYEQCHLDCTNDITSYVIFMDNLIDSPADVSYLHYCGIIENWLGSDAEVADMFNRLCQEVVFDINDSSLSRLSEQVNRYYEHRWNAWRASLKHRYFNTPWTIISFFAAVVLLWLTLAQTFYSVYGYYKPH</sequence>
<dbReference type="STRING" id="4155.A0A022RXN3"/>
<accession>A0A022RXN3</accession>
<reference evidence="3 4" key="1">
    <citation type="journal article" date="2013" name="Proc. Natl. Acad. Sci. U.S.A.">
        <title>Fine-scale variation in meiotic recombination in Mimulus inferred from population shotgun sequencing.</title>
        <authorList>
            <person name="Hellsten U."/>
            <person name="Wright K.M."/>
            <person name="Jenkins J."/>
            <person name="Shu S."/>
            <person name="Yuan Y."/>
            <person name="Wessler S.R."/>
            <person name="Schmutz J."/>
            <person name="Willis J.H."/>
            <person name="Rokhsar D.S."/>
        </authorList>
    </citation>
    <scope>NUCLEOTIDE SEQUENCE [LARGE SCALE GENOMIC DNA]</scope>
    <source>
        <strain evidence="4">cv. DUN x IM62</strain>
    </source>
</reference>
<evidence type="ECO:0000256" key="1">
    <source>
        <dbReference type="SAM" id="MobiDB-lite"/>
    </source>
</evidence>
<keyword evidence="2" id="KW-1133">Transmembrane helix</keyword>
<dbReference type="InterPro" id="IPR004158">
    <property type="entry name" value="DUF247_pln"/>
</dbReference>
<dbReference type="PANTHER" id="PTHR31170:SF25">
    <property type="entry name" value="BNAA09G04570D PROTEIN"/>
    <property type="match status" value="1"/>
</dbReference>
<dbReference type="Pfam" id="PF03140">
    <property type="entry name" value="DUF247"/>
    <property type="match status" value="1"/>
</dbReference>
<dbReference type="Proteomes" id="UP000030748">
    <property type="component" value="Unassembled WGS sequence"/>
</dbReference>
<dbReference type="PANTHER" id="PTHR31170">
    <property type="entry name" value="BNAC04G53230D PROTEIN"/>
    <property type="match status" value="1"/>
</dbReference>
<dbReference type="OMA" id="WDIKFKD"/>
<name>A0A022RXN3_ERYGU</name>
<dbReference type="PhylomeDB" id="A0A022RXN3"/>
<organism evidence="3 4">
    <name type="scientific">Erythranthe guttata</name>
    <name type="common">Yellow monkey flower</name>
    <name type="synonym">Mimulus guttatus</name>
    <dbReference type="NCBI Taxonomy" id="4155"/>
    <lineage>
        <taxon>Eukaryota</taxon>
        <taxon>Viridiplantae</taxon>
        <taxon>Streptophyta</taxon>
        <taxon>Embryophyta</taxon>
        <taxon>Tracheophyta</taxon>
        <taxon>Spermatophyta</taxon>
        <taxon>Magnoliopsida</taxon>
        <taxon>eudicotyledons</taxon>
        <taxon>Gunneridae</taxon>
        <taxon>Pentapetalae</taxon>
        <taxon>asterids</taxon>
        <taxon>lamiids</taxon>
        <taxon>Lamiales</taxon>
        <taxon>Phrymaceae</taxon>
        <taxon>Erythranthe</taxon>
    </lineage>
</organism>
<feature type="region of interest" description="Disordered" evidence="1">
    <location>
        <begin position="28"/>
        <end position="56"/>
    </location>
</feature>
<dbReference type="eggNOG" id="ENOG502QPVJ">
    <property type="taxonomic scope" value="Eukaryota"/>
</dbReference>
<keyword evidence="2" id="KW-0472">Membrane</keyword>
<evidence type="ECO:0000256" key="2">
    <source>
        <dbReference type="SAM" id="Phobius"/>
    </source>
</evidence>
<dbReference type="OrthoDB" id="742916at2759"/>
<dbReference type="KEGG" id="egt:105973180"/>
<keyword evidence="2" id="KW-0812">Transmembrane</keyword>
<proteinExistence type="predicted"/>
<dbReference type="AlphaFoldDB" id="A0A022RXN3"/>
<evidence type="ECO:0000313" key="3">
    <source>
        <dbReference type="EMBL" id="EYU44433.1"/>
    </source>
</evidence>
<dbReference type="EMBL" id="KI630214">
    <property type="protein sequence ID" value="EYU44433.1"/>
    <property type="molecule type" value="Genomic_DNA"/>
</dbReference>
<protein>
    <submittedName>
        <fullName evidence="3">Uncharacterized protein</fullName>
    </submittedName>
</protein>
<keyword evidence="4" id="KW-1185">Reference proteome</keyword>
<evidence type="ECO:0000313" key="4">
    <source>
        <dbReference type="Proteomes" id="UP000030748"/>
    </source>
</evidence>